<evidence type="ECO:0000259" key="2">
    <source>
        <dbReference type="PROSITE" id="PS50125"/>
    </source>
</evidence>
<dbReference type="Proteomes" id="UP000440224">
    <property type="component" value="Unassembled WGS sequence"/>
</dbReference>
<dbReference type="GO" id="GO:0035556">
    <property type="term" value="P:intracellular signal transduction"/>
    <property type="evidence" value="ECO:0007669"/>
    <property type="project" value="InterPro"/>
</dbReference>
<dbReference type="SUPFAM" id="SSF55073">
    <property type="entry name" value="Nucleotide cyclase"/>
    <property type="match status" value="1"/>
</dbReference>
<accession>A0A6N7PYS7</accession>
<dbReference type="PROSITE" id="PS50125">
    <property type="entry name" value="GUANYLATE_CYCLASE_2"/>
    <property type="match status" value="1"/>
</dbReference>
<dbReference type="GO" id="GO:0009190">
    <property type="term" value="P:cyclic nucleotide biosynthetic process"/>
    <property type="evidence" value="ECO:0007669"/>
    <property type="project" value="InterPro"/>
</dbReference>
<dbReference type="SMART" id="SM00044">
    <property type="entry name" value="CYCc"/>
    <property type="match status" value="1"/>
</dbReference>
<dbReference type="Pfam" id="PF00498">
    <property type="entry name" value="FHA"/>
    <property type="match status" value="1"/>
</dbReference>
<dbReference type="Gene3D" id="3.30.70.1230">
    <property type="entry name" value="Nucleotide cyclase"/>
    <property type="match status" value="1"/>
</dbReference>
<comment type="caution">
    <text evidence="3">The sequence shown here is derived from an EMBL/GenBank/DDBJ whole genome shotgun (WGS) entry which is preliminary data.</text>
</comment>
<dbReference type="OrthoDB" id="9807521at2"/>
<dbReference type="PROSITE" id="PS50006">
    <property type="entry name" value="FHA_DOMAIN"/>
    <property type="match status" value="1"/>
</dbReference>
<dbReference type="SUPFAM" id="SSF49879">
    <property type="entry name" value="SMAD/FHA domain"/>
    <property type="match status" value="1"/>
</dbReference>
<dbReference type="PANTHER" id="PTHR43081:SF1">
    <property type="entry name" value="ADENYLATE CYCLASE, TERMINAL-DIFFERENTIATION SPECIFIC"/>
    <property type="match status" value="1"/>
</dbReference>
<dbReference type="AlphaFoldDB" id="A0A6N7PYS7"/>
<organism evidence="3 4">
    <name type="scientific">Polyangium spumosum</name>
    <dbReference type="NCBI Taxonomy" id="889282"/>
    <lineage>
        <taxon>Bacteria</taxon>
        <taxon>Pseudomonadati</taxon>
        <taxon>Myxococcota</taxon>
        <taxon>Polyangia</taxon>
        <taxon>Polyangiales</taxon>
        <taxon>Polyangiaceae</taxon>
        <taxon>Polyangium</taxon>
    </lineage>
</organism>
<keyword evidence="4" id="KW-1185">Reference proteome</keyword>
<reference evidence="3 4" key="1">
    <citation type="submission" date="2019-10" db="EMBL/GenBank/DDBJ databases">
        <title>A soil myxobacterium in the family Polyangiaceae.</title>
        <authorList>
            <person name="Li Y."/>
            <person name="Wang J."/>
        </authorList>
    </citation>
    <scope>NUCLEOTIDE SEQUENCE [LARGE SCALE GENOMIC DNA]</scope>
    <source>
        <strain evidence="3 4">DSM 14734</strain>
    </source>
</reference>
<dbReference type="InterPro" id="IPR001054">
    <property type="entry name" value="A/G_cyclase"/>
</dbReference>
<protein>
    <submittedName>
        <fullName evidence="3">FHA domain-containing protein</fullName>
    </submittedName>
</protein>
<feature type="domain" description="Guanylate cyclase" evidence="2">
    <location>
        <begin position="33"/>
        <end position="148"/>
    </location>
</feature>
<dbReference type="InterPro" id="IPR008984">
    <property type="entry name" value="SMAD_FHA_dom_sf"/>
</dbReference>
<dbReference type="InterPro" id="IPR050697">
    <property type="entry name" value="Adenylyl/Guanylyl_Cyclase_3/4"/>
</dbReference>
<dbReference type="Gene3D" id="2.60.200.20">
    <property type="match status" value="1"/>
</dbReference>
<evidence type="ECO:0000313" key="3">
    <source>
        <dbReference type="EMBL" id="MRG95630.1"/>
    </source>
</evidence>
<dbReference type="CDD" id="cd00060">
    <property type="entry name" value="FHA"/>
    <property type="match status" value="1"/>
</dbReference>
<evidence type="ECO:0000313" key="4">
    <source>
        <dbReference type="Proteomes" id="UP000440224"/>
    </source>
</evidence>
<sequence>MHLDLDAMSLTEIIRLQTELSQVLTRRFERPLALGFTDIVGSTAYFARFGDKAGRALQQLHHDLLCESIRPFEGRIVDVAGDGAFTCFASVEKAVRGLVVFLERAARVNETRSHEHRLVVRLGVHFGPVLTDGVIVSGDAVNLCARITSTADPGELRLSASALRESPPDIRVRAFPVPPVVVRGHPEPLVLFRFDWRDEHRLPGSVLVRETGDTFVLPRQDLISFGRLRGDEGTRGNDVVLSLRDTKLEQRVSRWHFELRRKPEGYVLRPLSRQPTEVDGRRVEAHGEALIQPGSIVRLSKAVTLEFLARQEAAPGNASPTLEPRSG</sequence>
<gene>
    <name evidence="3" type="ORF">GF068_27480</name>
</gene>
<evidence type="ECO:0000259" key="1">
    <source>
        <dbReference type="PROSITE" id="PS50006"/>
    </source>
</evidence>
<dbReference type="Pfam" id="PF00211">
    <property type="entry name" value="Guanylate_cyc"/>
    <property type="match status" value="1"/>
</dbReference>
<name>A0A6N7PYS7_9BACT</name>
<proteinExistence type="predicted"/>
<dbReference type="EMBL" id="WJIE01000008">
    <property type="protein sequence ID" value="MRG95630.1"/>
    <property type="molecule type" value="Genomic_DNA"/>
</dbReference>
<dbReference type="RefSeq" id="WP_153822444.1">
    <property type="nucleotide sequence ID" value="NZ_WJIE01000008.1"/>
</dbReference>
<feature type="domain" description="FHA" evidence="1">
    <location>
        <begin position="223"/>
        <end position="283"/>
    </location>
</feature>
<dbReference type="GO" id="GO:0004016">
    <property type="term" value="F:adenylate cyclase activity"/>
    <property type="evidence" value="ECO:0007669"/>
    <property type="project" value="UniProtKB-ARBA"/>
</dbReference>
<dbReference type="CDD" id="cd07302">
    <property type="entry name" value="CHD"/>
    <property type="match status" value="1"/>
</dbReference>
<dbReference type="InterPro" id="IPR000253">
    <property type="entry name" value="FHA_dom"/>
</dbReference>
<dbReference type="PANTHER" id="PTHR43081">
    <property type="entry name" value="ADENYLATE CYCLASE, TERMINAL-DIFFERENTIATION SPECIFIC-RELATED"/>
    <property type="match status" value="1"/>
</dbReference>
<dbReference type="SMART" id="SM00240">
    <property type="entry name" value="FHA"/>
    <property type="match status" value="1"/>
</dbReference>
<dbReference type="InterPro" id="IPR029787">
    <property type="entry name" value="Nucleotide_cyclase"/>
</dbReference>